<dbReference type="InterPro" id="IPR051104">
    <property type="entry name" value="FAD_monoxygenase"/>
</dbReference>
<keyword evidence="4" id="KW-0274">FAD</keyword>
<dbReference type="eggNOG" id="KOG2614">
    <property type="taxonomic scope" value="Eukaryota"/>
</dbReference>
<dbReference type="PRINTS" id="PR00420">
    <property type="entry name" value="RNGMNOXGNASE"/>
</dbReference>
<dbReference type="GO" id="GO:0044550">
    <property type="term" value="P:secondary metabolite biosynthetic process"/>
    <property type="evidence" value="ECO:0007669"/>
    <property type="project" value="TreeGrafter"/>
</dbReference>
<dbReference type="HOGENOM" id="CLU_009665_6_5_1"/>
<dbReference type="RefSeq" id="XP_007831365.1">
    <property type="nucleotide sequence ID" value="XM_007833174.1"/>
</dbReference>
<dbReference type="PANTHER" id="PTHR46720:SF3">
    <property type="entry name" value="FAD-BINDING DOMAIN-CONTAINING PROTEIN-RELATED"/>
    <property type="match status" value="1"/>
</dbReference>
<comment type="similarity">
    <text evidence="2">Belongs to the paxM FAD-dependent monooxygenase family.</text>
</comment>
<keyword evidence="3" id="KW-0285">Flavoprotein</keyword>
<evidence type="ECO:0000259" key="6">
    <source>
        <dbReference type="Pfam" id="PF01494"/>
    </source>
</evidence>
<name>W3XBB1_PESFW</name>
<dbReference type="PANTHER" id="PTHR46720">
    <property type="entry name" value="HYDROXYLASE, PUTATIVE (AFU_ORTHOLOGUE AFUA_3G01460)-RELATED"/>
    <property type="match status" value="1"/>
</dbReference>
<organism evidence="7 8">
    <name type="scientific">Pestalotiopsis fici (strain W106-1 / CGMCC3.15140)</name>
    <dbReference type="NCBI Taxonomy" id="1229662"/>
    <lineage>
        <taxon>Eukaryota</taxon>
        <taxon>Fungi</taxon>
        <taxon>Dikarya</taxon>
        <taxon>Ascomycota</taxon>
        <taxon>Pezizomycotina</taxon>
        <taxon>Sordariomycetes</taxon>
        <taxon>Xylariomycetidae</taxon>
        <taxon>Amphisphaeriales</taxon>
        <taxon>Sporocadaceae</taxon>
        <taxon>Pestalotiopsis</taxon>
    </lineage>
</organism>
<dbReference type="OrthoDB" id="16820at2759"/>
<sequence>METQRIRIAIIGGGLAGATAANALFRLPHVDVHVFESAPAFSERGAAVGINANAQAALNQILPDYKEMLDKAGAVPMSSTRTILGSGKDAGTVIFDLKSGVSVHRASLLRELLAPLPGEILHPNKQLVAINSKTAPDNRSNLELVFKDDTQYEFDAVIGADGIFSSVRRHVLRDAAWPEDYEASPAGFWDCRSLVPFEKAKAVLGEELFSEDRRYSWLGDGAMVMHDVLEGRTMVQCIVSAIDKDEPRSDSRKRVLTRENLTETLHAWLDGPIAGGIIDLTVGESNTHRYAQWEHKITPTYANDRVCLMGDAAHASTPWMGAGAGMALEDAMVLGKLIANITSPDDIAAAFQAYDAIRRPRCQKVVDTSRDTGRLFCGQFGLDAADIRSRISTRWNFILFLDMEAHIQEALGEFSRFKHSQQGKR</sequence>
<dbReference type="Pfam" id="PF01494">
    <property type="entry name" value="FAD_binding_3"/>
    <property type="match status" value="1"/>
</dbReference>
<comment type="pathway">
    <text evidence="1">Secondary metabolite biosynthesis.</text>
</comment>
<proteinExistence type="inferred from homology"/>
<dbReference type="KEGG" id="pfy:PFICI_04593"/>
<dbReference type="EMBL" id="KI912111">
    <property type="protein sequence ID" value="ETS82717.1"/>
    <property type="molecule type" value="Genomic_DNA"/>
</dbReference>
<evidence type="ECO:0000256" key="2">
    <source>
        <dbReference type="ARBA" id="ARBA00007992"/>
    </source>
</evidence>
<dbReference type="SUPFAM" id="SSF51905">
    <property type="entry name" value="FAD/NAD(P)-binding domain"/>
    <property type="match status" value="1"/>
</dbReference>
<evidence type="ECO:0000256" key="1">
    <source>
        <dbReference type="ARBA" id="ARBA00005179"/>
    </source>
</evidence>
<dbReference type="Proteomes" id="UP000030651">
    <property type="component" value="Unassembled WGS sequence"/>
</dbReference>
<dbReference type="OMA" id="HIEVNIY"/>
<protein>
    <recommendedName>
        <fullName evidence="6">FAD-binding domain-containing protein</fullName>
    </recommendedName>
</protein>
<evidence type="ECO:0000313" key="7">
    <source>
        <dbReference type="EMBL" id="ETS82717.1"/>
    </source>
</evidence>
<gene>
    <name evidence="7" type="ORF">PFICI_04593</name>
</gene>
<dbReference type="InterPro" id="IPR002938">
    <property type="entry name" value="FAD-bd"/>
</dbReference>
<dbReference type="AlphaFoldDB" id="W3XBB1"/>
<dbReference type="GO" id="GO:0016491">
    <property type="term" value="F:oxidoreductase activity"/>
    <property type="evidence" value="ECO:0007669"/>
    <property type="project" value="UniProtKB-KW"/>
</dbReference>
<dbReference type="GO" id="GO:0071949">
    <property type="term" value="F:FAD binding"/>
    <property type="evidence" value="ECO:0007669"/>
    <property type="project" value="InterPro"/>
</dbReference>
<keyword evidence="5" id="KW-0560">Oxidoreductase</keyword>
<evidence type="ECO:0000313" key="8">
    <source>
        <dbReference type="Proteomes" id="UP000030651"/>
    </source>
</evidence>
<keyword evidence="8" id="KW-1185">Reference proteome</keyword>
<dbReference type="GeneID" id="19269606"/>
<evidence type="ECO:0000256" key="5">
    <source>
        <dbReference type="ARBA" id="ARBA00023002"/>
    </source>
</evidence>
<accession>W3XBB1</accession>
<dbReference type="InParanoid" id="W3XBB1"/>
<evidence type="ECO:0000256" key="3">
    <source>
        <dbReference type="ARBA" id="ARBA00022630"/>
    </source>
</evidence>
<dbReference type="STRING" id="1229662.W3XBB1"/>
<feature type="domain" description="FAD-binding" evidence="6">
    <location>
        <begin position="148"/>
        <end position="368"/>
    </location>
</feature>
<dbReference type="InterPro" id="IPR036188">
    <property type="entry name" value="FAD/NAD-bd_sf"/>
</dbReference>
<evidence type="ECO:0000256" key="4">
    <source>
        <dbReference type="ARBA" id="ARBA00022827"/>
    </source>
</evidence>
<dbReference type="Gene3D" id="3.50.50.60">
    <property type="entry name" value="FAD/NAD(P)-binding domain"/>
    <property type="match status" value="1"/>
</dbReference>
<reference evidence="8" key="1">
    <citation type="journal article" date="2015" name="BMC Genomics">
        <title>Genomic and transcriptomic analysis of the endophytic fungus Pestalotiopsis fici reveals its lifestyle and high potential for synthesis of natural products.</title>
        <authorList>
            <person name="Wang X."/>
            <person name="Zhang X."/>
            <person name="Liu L."/>
            <person name="Xiang M."/>
            <person name="Wang W."/>
            <person name="Sun X."/>
            <person name="Che Y."/>
            <person name="Guo L."/>
            <person name="Liu G."/>
            <person name="Guo L."/>
            <person name="Wang C."/>
            <person name="Yin W.B."/>
            <person name="Stadler M."/>
            <person name="Zhang X."/>
            <person name="Liu X."/>
        </authorList>
    </citation>
    <scope>NUCLEOTIDE SEQUENCE [LARGE SCALE GENOMIC DNA]</scope>
    <source>
        <strain evidence="8">W106-1 / CGMCC3.15140</strain>
    </source>
</reference>